<feature type="non-terminal residue" evidence="1">
    <location>
        <position position="51"/>
    </location>
</feature>
<keyword evidence="2" id="KW-1185">Reference proteome</keyword>
<dbReference type="Proteomes" id="UP000789702">
    <property type="component" value="Unassembled WGS sequence"/>
</dbReference>
<sequence length="51" mass="5887">EIDNYSFVSPQPWSSPCSICNEKHGNYGLHGKWYKNETEYCLTCNSLSNEL</sequence>
<accession>A0ACA9Q559</accession>
<proteinExistence type="predicted"/>
<name>A0ACA9Q559_9GLOM</name>
<dbReference type="EMBL" id="CAJVPU010037920">
    <property type="protein sequence ID" value="CAG8733644.1"/>
    <property type="molecule type" value="Genomic_DNA"/>
</dbReference>
<organism evidence="1 2">
    <name type="scientific">Dentiscutata heterogama</name>
    <dbReference type="NCBI Taxonomy" id="1316150"/>
    <lineage>
        <taxon>Eukaryota</taxon>
        <taxon>Fungi</taxon>
        <taxon>Fungi incertae sedis</taxon>
        <taxon>Mucoromycota</taxon>
        <taxon>Glomeromycotina</taxon>
        <taxon>Glomeromycetes</taxon>
        <taxon>Diversisporales</taxon>
        <taxon>Gigasporaceae</taxon>
        <taxon>Dentiscutata</taxon>
    </lineage>
</organism>
<comment type="caution">
    <text evidence="1">The sequence shown here is derived from an EMBL/GenBank/DDBJ whole genome shotgun (WGS) entry which is preliminary data.</text>
</comment>
<protein>
    <submittedName>
        <fullName evidence="1">6719_t:CDS:1</fullName>
    </submittedName>
</protein>
<evidence type="ECO:0000313" key="2">
    <source>
        <dbReference type="Proteomes" id="UP000789702"/>
    </source>
</evidence>
<feature type="non-terminal residue" evidence="1">
    <location>
        <position position="1"/>
    </location>
</feature>
<gene>
    <name evidence="1" type="ORF">DHETER_LOCUS13598</name>
</gene>
<evidence type="ECO:0000313" key="1">
    <source>
        <dbReference type="EMBL" id="CAG8733644.1"/>
    </source>
</evidence>
<reference evidence="1" key="1">
    <citation type="submission" date="2021-06" db="EMBL/GenBank/DDBJ databases">
        <authorList>
            <person name="Kallberg Y."/>
            <person name="Tangrot J."/>
            <person name="Rosling A."/>
        </authorList>
    </citation>
    <scope>NUCLEOTIDE SEQUENCE</scope>
    <source>
        <strain evidence="1">IL203A</strain>
    </source>
</reference>